<proteinExistence type="predicted"/>
<dbReference type="AlphaFoldDB" id="A0AA36J4W4"/>
<reference evidence="2" key="1">
    <citation type="submission" date="2023-08" db="EMBL/GenBank/DDBJ databases">
        <authorList>
            <person name="Chen Y."/>
            <person name="Shah S."/>
            <person name="Dougan E. K."/>
            <person name="Thang M."/>
            <person name="Chan C."/>
        </authorList>
    </citation>
    <scope>NUCLEOTIDE SEQUENCE</scope>
</reference>
<name>A0AA36J4W4_9DINO</name>
<accession>A0AA36J4W4</accession>
<keyword evidence="3" id="KW-1185">Reference proteome</keyword>
<dbReference type="Proteomes" id="UP001178507">
    <property type="component" value="Unassembled WGS sequence"/>
</dbReference>
<dbReference type="EMBL" id="CAUJNA010003326">
    <property type="protein sequence ID" value="CAJ1399149.1"/>
    <property type="molecule type" value="Genomic_DNA"/>
</dbReference>
<evidence type="ECO:0000313" key="3">
    <source>
        <dbReference type="Proteomes" id="UP001178507"/>
    </source>
</evidence>
<gene>
    <name evidence="2" type="ORF">EVOR1521_LOCUS22735</name>
</gene>
<feature type="compositionally biased region" description="Low complexity" evidence="1">
    <location>
        <begin position="50"/>
        <end position="59"/>
    </location>
</feature>
<sequence length="74" mass="8341">MRRRRSRQPGQGCECWSSSPASAGCAAPWRGHSSRLGWWRPSTSRSCVRRPTATTLARTTGKRRPSNACDHKTW</sequence>
<evidence type="ECO:0000256" key="1">
    <source>
        <dbReference type="SAM" id="MobiDB-lite"/>
    </source>
</evidence>
<protein>
    <submittedName>
        <fullName evidence="2">Uncharacterized protein</fullName>
    </submittedName>
</protein>
<feature type="region of interest" description="Disordered" evidence="1">
    <location>
        <begin position="50"/>
        <end position="74"/>
    </location>
</feature>
<organism evidence="2 3">
    <name type="scientific">Effrenium voratum</name>
    <dbReference type="NCBI Taxonomy" id="2562239"/>
    <lineage>
        <taxon>Eukaryota</taxon>
        <taxon>Sar</taxon>
        <taxon>Alveolata</taxon>
        <taxon>Dinophyceae</taxon>
        <taxon>Suessiales</taxon>
        <taxon>Symbiodiniaceae</taxon>
        <taxon>Effrenium</taxon>
    </lineage>
</organism>
<comment type="caution">
    <text evidence="2">The sequence shown here is derived from an EMBL/GenBank/DDBJ whole genome shotgun (WGS) entry which is preliminary data.</text>
</comment>
<dbReference type="PROSITE" id="PS51257">
    <property type="entry name" value="PROKAR_LIPOPROTEIN"/>
    <property type="match status" value="1"/>
</dbReference>
<feature type="region of interest" description="Disordered" evidence="1">
    <location>
        <begin position="1"/>
        <end position="22"/>
    </location>
</feature>
<evidence type="ECO:0000313" key="2">
    <source>
        <dbReference type="EMBL" id="CAJ1399149.1"/>
    </source>
</evidence>
<feature type="non-terminal residue" evidence="2">
    <location>
        <position position="74"/>
    </location>
</feature>